<reference evidence="2 3" key="1">
    <citation type="submission" date="2023-05" db="EMBL/GenBank/DDBJ databases">
        <title>B98-5 Cell Line De Novo Hybrid Assembly: An Optical Mapping Approach.</title>
        <authorList>
            <person name="Kananen K."/>
            <person name="Auerbach J.A."/>
            <person name="Kautto E."/>
            <person name="Blachly J.S."/>
        </authorList>
    </citation>
    <scope>NUCLEOTIDE SEQUENCE [LARGE SCALE GENOMIC DNA]</scope>
    <source>
        <strain evidence="2">B95-8</strain>
        <tissue evidence="2">Cell line</tissue>
    </source>
</reference>
<gene>
    <name evidence="2" type="ORF">P7K49_025930</name>
</gene>
<feature type="region of interest" description="Disordered" evidence="1">
    <location>
        <begin position="48"/>
        <end position="127"/>
    </location>
</feature>
<protein>
    <submittedName>
        <fullName evidence="2">Uncharacterized protein</fullName>
    </submittedName>
</protein>
<feature type="region of interest" description="Disordered" evidence="1">
    <location>
        <begin position="341"/>
        <end position="365"/>
    </location>
</feature>
<feature type="compositionally biased region" description="Pro residues" evidence="1">
    <location>
        <begin position="92"/>
        <end position="108"/>
    </location>
</feature>
<organism evidence="2 3">
    <name type="scientific">Saguinus oedipus</name>
    <name type="common">Cotton-top tamarin</name>
    <name type="synonym">Oedipomidas oedipus</name>
    <dbReference type="NCBI Taxonomy" id="9490"/>
    <lineage>
        <taxon>Eukaryota</taxon>
        <taxon>Metazoa</taxon>
        <taxon>Chordata</taxon>
        <taxon>Craniata</taxon>
        <taxon>Vertebrata</taxon>
        <taxon>Euteleostomi</taxon>
        <taxon>Mammalia</taxon>
        <taxon>Eutheria</taxon>
        <taxon>Euarchontoglires</taxon>
        <taxon>Primates</taxon>
        <taxon>Haplorrhini</taxon>
        <taxon>Platyrrhini</taxon>
        <taxon>Cebidae</taxon>
        <taxon>Callitrichinae</taxon>
        <taxon>Saguinus</taxon>
    </lineage>
</organism>
<dbReference type="Proteomes" id="UP001266305">
    <property type="component" value="Unassembled WGS sequence"/>
</dbReference>
<evidence type="ECO:0000313" key="2">
    <source>
        <dbReference type="EMBL" id="KAK2096896.1"/>
    </source>
</evidence>
<name>A0ABQ9UIM0_SAGOE</name>
<feature type="compositionally biased region" description="Low complexity" evidence="1">
    <location>
        <begin position="72"/>
        <end position="83"/>
    </location>
</feature>
<feature type="compositionally biased region" description="Low complexity" evidence="1">
    <location>
        <begin position="237"/>
        <end position="251"/>
    </location>
</feature>
<feature type="region of interest" description="Disordered" evidence="1">
    <location>
        <begin position="202"/>
        <end position="251"/>
    </location>
</feature>
<comment type="caution">
    <text evidence="2">The sequence shown here is derived from an EMBL/GenBank/DDBJ whole genome shotgun (WGS) entry which is preliminary data.</text>
</comment>
<accession>A0ABQ9UIM0</accession>
<proteinExistence type="predicted"/>
<keyword evidence="3" id="KW-1185">Reference proteome</keyword>
<sequence length="388" mass="40949">MERGWPPGNSRPGERPAACRRAHSVCDSLDLHGAPAGRAAAAALQAALCAAREQPARPRSVCSGGPEPPPTGARGLLLGLLRPRLGRRDPEPSGPPVSPVPSPAPSPAPTRRSRTWGEPTPRPRPASMTFLEVNRLELAAAEAPGAGLGRAGSAGFLRGAALWSSQRWSVLRGGRGPEGPRRGLAALRKSFSFRLRRGQEVRRSESGLLARPPRARTRSDGDTGSLGAFPSRRDLLGADAPRAAPEPGRPRTAAGLWRLLISRFRRREPAPAAPLWSRRAAAAPELLRAPSGKGAGPGGLGGAWQKTVRGRMAMAGPARGKAGCLGPAGWPECLRRPVSGVFSSGGAERARPGWGSRGEPRTGRSRVRLGKGRRITRVRARGWARHLS</sequence>
<evidence type="ECO:0000313" key="3">
    <source>
        <dbReference type="Proteomes" id="UP001266305"/>
    </source>
</evidence>
<evidence type="ECO:0000256" key="1">
    <source>
        <dbReference type="SAM" id="MobiDB-lite"/>
    </source>
</evidence>
<dbReference type="EMBL" id="JASSZA010000012">
    <property type="protein sequence ID" value="KAK2096896.1"/>
    <property type="molecule type" value="Genomic_DNA"/>
</dbReference>